<keyword evidence="10 11" id="KW-0539">Nucleus</keyword>
<name>A0A067JSN8_JATCU</name>
<keyword evidence="8 11" id="KW-0805">Transcription regulation</keyword>
<accession>A0A067JSN8</accession>
<keyword evidence="5 11" id="KW-0479">Metal-binding</keyword>
<evidence type="ECO:0000256" key="9">
    <source>
        <dbReference type="ARBA" id="ARBA00023163"/>
    </source>
</evidence>
<evidence type="ECO:0000313" key="13">
    <source>
        <dbReference type="Proteomes" id="UP000027138"/>
    </source>
</evidence>
<dbReference type="EMBL" id="KK914972">
    <property type="protein sequence ID" value="KDP25813.1"/>
    <property type="molecule type" value="Genomic_DNA"/>
</dbReference>
<evidence type="ECO:0000256" key="1">
    <source>
        <dbReference type="ARBA" id="ARBA00003357"/>
    </source>
</evidence>
<keyword evidence="7 11" id="KW-0862">Zinc</keyword>
<dbReference type="GO" id="GO:0006368">
    <property type="term" value="P:transcription elongation by RNA polymerase II"/>
    <property type="evidence" value="ECO:0007669"/>
    <property type="project" value="TreeGrafter"/>
</dbReference>
<keyword evidence="6 11" id="KW-0863">Zinc-finger</keyword>
<keyword evidence="9 11" id="KW-0804">Transcription</keyword>
<comment type="subcellular location">
    <subcellularLocation>
        <location evidence="2 11">Nucleus</location>
    </subcellularLocation>
</comment>
<evidence type="ECO:0000256" key="6">
    <source>
        <dbReference type="ARBA" id="ARBA00022771"/>
    </source>
</evidence>
<organism evidence="12 13">
    <name type="scientific">Jatropha curcas</name>
    <name type="common">Barbados nut</name>
    <dbReference type="NCBI Taxonomy" id="180498"/>
    <lineage>
        <taxon>Eukaryota</taxon>
        <taxon>Viridiplantae</taxon>
        <taxon>Streptophyta</taxon>
        <taxon>Embryophyta</taxon>
        <taxon>Tracheophyta</taxon>
        <taxon>Spermatophyta</taxon>
        <taxon>Magnoliopsida</taxon>
        <taxon>eudicotyledons</taxon>
        <taxon>Gunneridae</taxon>
        <taxon>Pentapetalae</taxon>
        <taxon>rosids</taxon>
        <taxon>fabids</taxon>
        <taxon>Malpighiales</taxon>
        <taxon>Euphorbiaceae</taxon>
        <taxon>Crotonoideae</taxon>
        <taxon>Jatropheae</taxon>
        <taxon>Jatropha</taxon>
    </lineage>
</organism>
<evidence type="ECO:0000256" key="7">
    <source>
        <dbReference type="ARBA" id="ARBA00022833"/>
    </source>
</evidence>
<dbReference type="FunFam" id="2.20.25.190:FF:000001">
    <property type="entry name" value="Transcription elongation factor 1 homolog"/>
    <property type="match status" value="1"/>
</dbReference>
<sequence length="83" mass="9517">MARRKTKRVLKKPVRVEKLETTFTCPFCNHRHSVACVIDRKLGFGEAECSVCKVNYVTKINPLMEPIDIYSEWIDECVGVNTA</sequence>
<dbReference type="AlphaFoldDB" id="A0A067JSN8"/>
<dbReference type="InterPro" id="IPR038567">
    <property type="entry name" value="T_Elf1_sf"/>
</dbReference>
<dbReference type="InterPro" id="IPR007808">
    <property type="entry name" value="Elf1"/>
</dbReference>
<dbReference type="Proteomes" id="UP000027138">
    <property type="component" value="Unassembled WGS sequence"/>
</dbReference>
<dbReference type="Pfam" id="PF05129">
    <property type="entry name" value="Zn_ribbon_Elf1"/>
    <property type="match status" value="1"/>
</dbReference>
<dbReference type="PANTHER" id="PTHR20934:SF0">
    <property type="entry name" value="TRANSCRIPTION ELONGATION FACTOR 1 HOMOLOG"/>
    <property type="match status" value="1"/>
</dbReference>
<gene>
    <name evidence="12" type="ORF">JCGZ_22535</name>
</gene>
<evidence type="ECO:0000256" key="5">
    <source>
        <dbReference type="ARBA" id="ARBA00022723"/>
    </source>
</evidence>
<dbReference type="OrthoDB" id="445983at2759"/>
<evidence type="ECO:0000256" key="3">
    <source>
        <dbReference type="ARBA" id="ARBA00009730"/>
    </source>
</evidence>
<dbReference type="STRING" id="180498.A0A067JSN8"/>
<keyword evidence="13" id="KW-1185">Reference proteome</keyword>
<protein>
    <recommendedName>
        <fullName evidence="4 11">Transcription elongation factor 1 homolog</fullName>
    </recommendedName>
</protein>
<evidence type="ECO:0000256" key="4">
    <source>
        <dbReference type="ARBA" id="ARBA00014973"/>
    </source>
</evidence>
<evidence type="ECO:0000256" key="11">
    <source>
        <dbReference type="RuleBase" id="RU364033"/>
    </source>
</evidence>
<dbReference type="GO" id="GO:0000993">
    <property type="term" value="F:RNA polymerase II complex binding"/>
    <property type="evidence" value="ECO:0007669"/>
    <property type="project" value="TreeGrafter"/>
</dbReference>
<dbReference type="GO" id="GO:0008023">
    <property type="term" value="C:transcription elongation factor complex"/>
    <property type="evidence" value="ECO:0007669"/>
    <property type="project" value="TreeGrafter"/>
</dbReference>
<evidence type="ECO:0000313" key="12">
    <source>
        <dbReference type="EMBL" id="KDP25813.1"/>
    </source>
</evidence>
<dbReference type="SUPFAM" id="SSF57783">
    <property type="entry name" value="Zinc beta-ribbon"/>
    <property type="match status" value="1"/>
</dbReference>
<evidence type="ECO:0000256" key="10">
    <source>
        <dbReference type="ARBA" id="ARBA00023242"/>
    </source>
</evidence>
<comment type="function">
    <text evidence="1 11">Transcription elongation factor implicated in the maintenance of proper chromatin structure in actively transcribed regions.</text>
</comment>
<comment type="similarity">
    <text evidence="3 11">Belongs to the ELOF1 family.</text>
</comment>
<dbReference type="GO" id="GO:0008270">
    <property type="term" value="F:zinc ion binding"/>
    <property type="evidence" value="ECO:0007669"/>
    <property type="project" value="UniProtKB-KW"/>
</dbReference>
<dbReference type="Gene3D" id="2.20.25.190">
    <property type="match status" value="1"/>
</dbReference>
<evidence type="ECO:0000256" key="2">
    <source>
        <dbReference type="ARBA" id="ARBA00004123"/>
    </source>
</evidence>
<reference evidence="12 13" key="1">
    <citation type="journal article" date="2014" name="PLoS ONE">
        <title>Global Analysis of Gene Expression Profiles in Physic Nut (Jatropha curcas L.) Seedlings Exposed to Salt Stress.</title>
        <authorList>
            <person name="Zhang L."/>
            <person name="Zhang C."/>
            <person name="Wu P."/>
            <person name="Chen Y."/>
            <person name="Li M."/>
            <person name="Jiang H."/>
            <person name="Wu G."/>
        </authorList>
    </citation>
    <scope>NUCLEOTIDE SEQUENCE [LARGE SCALE GENOMIC DNA]</scope>
    <source>
        <strain evidence="13">cv. GZQX0401</strain>
        <tissue evidence="12">Young leaves</tissue>
    </source>
</reference>
<proteinExistence type="inferred from homology"/>
<dbReference type="PANTHER" id="PTHR20934">
    <property type="entry name" value="TRANSCRIPTION ELONGATION FACTOR 1 HOMOLOG"/>
    <property type="match status" value="1"/>
</dbReference>
<evidence type="ECO:0000256" key="8">
    <source>
        <dbReference type="ARBA" id="ARBA00023015"/>
    </source>
</evidence>